<dbReference type="GO" id="GO:0016787">
    <property type="term" value="F:hydrolase activity"/>
    <property type="evidence" value="ECO:0007669"/>
    <property type="project" value="UniProtKB-KW"/>
</dbReference>
<dbReference type="RefSeq" id="WP_238158338.1">
    <property type="nucleotide sequence ID" value="NZ_SOCE01000001.1"/>
</dbReference>
<proteinExistence type="predicted"/>
<dbReference type="SUPFAM" id="SSF159234">
    <property type="entry name" value="FomD-like"/>
    <property type="match status" value="1"/>
</dbReference>
<name>A0A4R7TIL8_9ACTN</name>
<keyword evidence="4" id="KW-1185">Reference proteome</keyword>
<reference evidence="3 4" key="1">
    <citation type="submission" date="2019-03" db="EMBL/GenBank/DDBJ databases">
        <title>Genomic Encyclopedia of Type Strains, Phase III (KMG-III): the genomes of soil and plant-associated and newly described type strains.</title>
        <authorList>
            <person name="Whitman W."/>
        </authorList>
    </citation>
    <scope>NUCLEOTIDE SEQUENCE [LARGE SCALE GENOMIC DNA]</scope>
    <source>
        <strain evidence="3 4">VKM Ac-2575</strain>
    </source>
</reference>
<keyword evidence="1" id="KW-0378">Hydrolase</keyword>
<organism evidence="3 4">
    <name type="scientific">Kribbella voronezhensis</name>
    <dbReference type="NCBI Taxonomy" id="2512212"/>
    <lineage>
        <taxon>Bacteria</taxon>
        <taxon>Bacillati</taxon>
        <taxon>Actinomycetota</taxon>
        <taxon>Actinomycetes</taxon>
        <taxon>Propionibacteriales</taxon>
        <taxon>Kribbellaceae</taxon>
        <taxon>Kribbella</taxon>
    </lineage>
</organism>
<dbReference type="PANTHER" id="PTHR39159">
    <property type="match status" value="1"/>
</dbReference>
<dbReference type="EMBL" id="SOCE01000001">
    <property type="protein sequence ID" value="TDU91448.1"/>
    <property type="molecule type" value="Genomic_DNA"/>
</dbReference>
<dbReference type="Pfam" id="PF04167">
    <property type="entry name" value="DUF402"/>
    <property type="match status" value="1"/>
</dbReference>
<feature type="domain" description="DUF402" evidence="2">
    <location>
        <begin position="81"/>
        <end position="193"/>
    </location>
</feature>
<dbReference type="InterPro" id="IPR050212">
    <property type="entry name" value="Ntdp-like"/>
</dbReference>
<evidence type="ECO:0000313" key="3">
    <source>
        <dbReference type="EMBL" id="TDU91448.1"/>
    </source>
</evidence>
<sequence>MTAAEPLPGVEYYWEPGTTIEWVYAGAGRHSDLPNVRPMTVVQDDEDGLVAWLAPGTPLIKPVLVDGREVRHAGPVGMFVEERVLKLDVWRGTGILKVSPTGKPWSVWHFWAADETFLGWYVNLEAEHERDLDGRRTTSVDYVLDLWITPDRVIEWKDEDELEGAVAGGRFTEEEAARIVADAQTAVRDIEAWTSPFADGWKDWRPDPLLRLPEAPTGFAVTHIATELLG</sequence>
<accession>A0A4R7TIL8</accession>
<comment type="caution">
    <text evidence="3">The sequence shown here is derived from an EMBL/GenBank/DDBJ whole genome shotgun (WGS) entry which is preliminary data.</text>
</comment>
<dbReference type="InterPro" id="IPR007295">
    <property type="entry name" value="DUF402"/>
</dbReference>
<evidence type="ECO:0000259" key="2">
    <source>
        <dbReference type="Pfam" id="PF04167"/>
    </source>
</evidence>
<evidence type="ECO:0000313" key="4">
    <source>
        <dbReference type="Proteomes" id="UP000295151"/>
    </source>
</evidence>
<protein>
    <submittedName>
        <fullName evidence="3">Putative RNA-binding protein associated with RNAse of E/G family</fullName>
    </submittedName>
</protein>
<dbReference type="PANTHER" id="PTHR39159:SF1">
    <property type="entry name" value="UPF0374 PROTEIN YGAC"/>
    <property type="match status" value="1"/>
</dbReference>
<gene>
    <name evidence="3" type="ORF">EV138_5054</name>
</gene>
<dbReference type="AlphaFoldDB" id="A0A4R7TIL8"/>
<evidence type="ECO:0000256" key="1">
    <source>
        <dbReference type="ARBA" id="ARBA00022801"/>
    </source>
</evidence>
<dbReference type="Gene3D" id="2.40.380.10">
    <property type="entry name" value="FomD-like"/>
    <property type="match status" value="1"/>
</dbReference>
<dbReference type="InterPro" id="IPR035930">
    <property type="entry name" value="FomD-like_sf"/>
</dbReference>
<dbReference type="Proteomes" id="UP000295151">
    <property type="component" value="Unassembled WGS sequence"/>
</dbReference>